<name>A0A4Q7MQB5_9BACT</name>
<feature type="domain" description="HTH hxlR-type" evidence="4">
    <location>
        <begin position="11"/>
        <end position="114"/>
    </location>
</feature>
<keyword evidence="2" id="KW-0238">DNA-binding</keyword>
<dbReference type="EMBL" id="SGXA01000002">
    <property type="protein sequence ID" value="RZS70717.1"/>
    <property type="molecule type" value="Genomic_DNA"/>
</dbReference>
<dbReference type="SUPFAM" id="SSF46785">
    <property type="entry name" value="Winged helix' DNA-binding domain"/>
    <property type="match status" value="1"/>
</dbReference>
<proteinExistence type="predicted"/>
<evidence type="ECO:0000313" key="6">
    <source>
        <dbReference type="Proteomes" id="UP000293874"/>
    </source>
</evidence>
<dbReference type="InterPro" id="IPR036388">
    <property type="entry name" value="WH-like_DNA-bd_sf"/>
</dbReference>
<accession>A0A4Q7MQB5</accession>
<dbReference type="PROSITE" id="PS51118">
    <property type="entry name" value="HTH_HXLR"/>
    <property type="match status" value="1"/>
</dbReference>
<gene>
    <name evidence="5" type="ORF">EV199_2610</name>
</gene>
<comment type="caution">
    <text evidence="5">The sequence shown here is derived from an EMBL/GenBank/DDBJ whole genome shotgun (WGS) entry which is preliminary data.</text>
</comment>
<keyword evidence="6" id="KW-1185">Reference proteome</keyword>
<organism evidence="5 6">
    <name type="scientific">Pseudobacter ginsenosidimutans</name>
    <dbReference type="NCBI Taxonomy" id="661488"/>
    <lineage>
        <taxon>Bacteria</taxon>
        <taxon>Pseudomonadati</taxon>
        <taxon>Bacteroidota</taxon>
        <taxon>Chitinophagia</taxon>
        <taxon>Chitinophagales</taxon>
        <taxon>Chitinophagaceae</taxon>
        <taxon>Pseudobacter</taxon>
    </lineage>
</organism>
<dbReference type="AlphaFoldDB" id="A0A4Q7MQB5"/>
<keyword evidence="1" id="KW-0805">Transcription regulation</keyword>
<dbReference type="Gene3D" id="1.10.10.10">
    <property type="entry name" value="Winged helix-like DNA-binding domain superfamily/Winged helix DNA-binding domain"/>
    <property type="match status" value="1"/>
</dbReference>
<sequence length="120" mass="13420">MPLIKIEGRACREAGLAIRDTLDLLGGKWKVCILQMLSGGPLRFTELLTIIQPINAKVLTKELNELEQHQLIVRNPCNTKPATVQYTLAPHAENIRGVLDALLQFGILHREKIRAGFTIK</sequence>
<reference evidence="5 6" key="1">
    <citation type="submission" date="2019-02" db="EMBL/GenBank/DDBJ databases">
        <title>Genomic Encyclopedia of Type Strains, Phase IV (KMG-IV): sequencing the most valuable type-strain genomes for metagenomic binning, comparative biology and taxonomic classification.</title>
        <authorList>
            <person name="Goeker M."/>
        </authorList>
    </citation>
    <scope>NUCLEOTIDE SEQUENCE [LARGE SCALE GENOMIC DNA]</scope>
    <source>
        <strain evidence="5 6">DSM 18116</strain>
    </source>
</reference>
<protein>
    <submittedName>
        <fullName evidence="5">HxlR family transcriptional regulator</fullName>
    </submittedName>
</protein>
<evidence type="ECO:0000256" key="2">
    <source>
        <dbReference type="ARBA" id="ARBA00023125"/>
    </source>
</evidence>
<dbReference type="GO" id="GO:0003677">
    <property type="term" value="F:DNA binding"/>
    <property type="evidence" value="ECO:0007669"/>
    <property type="project" value="UniProtKB-KW"/>
</dbReference>
<evidence type="ECO:0000256" key="3">
    <source>
        <dbReference type="ARBA" id="ARBA00023163"/>
    </source>
</evidence>
<dbReference type="InterPro" id="IPR036390">
    <property type="entry name" value="WH_DNA-bd_sf"/>
</dbReference>
<dbReference type="OrthoDB" id="2619345at2"/>
<evidence type="ECO:0000259" key="4">
    <source>
        <dbReference type="PROSITE" id="PS51118"/>
    </source>
</evidence>
<dbReference type="Proteomes" id="UP000293874">
    <property type="component" value="Unassembled WGS sequence"/>
</dbReference>
<dbReference type="PANTHER" id="PTHR33204">
    <property type="entry name" value="TRANSCRIPTIONAL REGULATOR, MARR FAMILY"/>
    <property type="match status" value="1"/>
</dbReference>
<dbReference type="RefSeq" id="WP_158643874.1">
    <property type="nucleotide sequence ID" value="NZ_CP042431.1"/>
</dbReference>
<keyword evidence="3" id="KW-0804">Transcription</keyword>
<dbReference type="InterPro" id="IPR002577">
    <property type="entry name" value="HTH_HxlR"/>
</dbReference>
<evidence type="ECO:0000313" key="5">
    <source>
        <dbReference type="EMBL" id="RZS70717.1"/>
    </source>
</evidence>
<dbReference type="Pfam" id="PF01638">
    <property type="entry name" value="HxlR"/>
    <property type="match status" value="1"/>
</dbReference>
<evidence type="ECO:0000256" key="1">
    <source>
        <dbReference type="ARBA" id="ARBA00023015"/>
    </source>
</evidence>